<dbReference type="Pfam" id="PF08614">
    <property type="entry name" value="ATG16"/>
    <property type="match status" value="1"/>
</dbReference>
<dbReference type="InterPro" id="IPR013923">
    <property type="entry name" value="Autophagy-rel_prot_16_dom"/>
</dbReference>
<dbReference type="GeneID" id="96002513"/>
<proteinExistence type="inferred from homology"/>
<comment type="caution">
    <text evidence="5">The sequence shown here is derived from an EMBL/GenBank/DDBJ whole genome shotgun (WGS) entry which is preliminary data.</text>
</comment>
<name>A0AB34L283_9PEZI</name>
<evidence type="ECO:0000256" key="3">
    <source>
        <dbReference type="SAM" id="MobiDB-lite"/>
    </source>
</evidence>
<protein>
    <recommendedName>
        <fullName evidence="4">Autophagy-related protein 16 domain-containing protein</fullName>
    </recommendedName>
</protein>
<evidence type="ECO:0000259" key="4">
    <source>
        <dbReference type="Pfam" id="PF08614"/>
    </source>
</evidence>
<dbReference type="Gene3D" id="1.20.5.170">
    <property type="match status" value="1"/>
</dbReference>
<keyword evidence="2" id="KW-0175">Coiled coil</keyword>
<feature type="domain" description="Autophagy-related protein 16" evidence="4">
    <location>
        <begin position="7"/>
        <end position="200"/>
    </location>
</feature>
<feature type="region of interest" description="Disordered" evidence="3">
    <location>
        <begin position="34"/>
        <end position="78"/>
    </location>
</feature>
<sequence length="206" mass="23056">MADWIQQYTAALEERDAREQAHKPYIDAYTALADRQAQLSAPPPASAPASPNPQAQLSSSRESSRAPNKPSDPSTAAATSDLLSTLRADLTSTQKARLALQNQLADLTAQLSALTLSQRTSAAQIAALTKGKLEAERKLRDRDEELRGKNKMVEQAQDEMVAQGLQMNLAEQRSERLERENRELVERWMKRMGEEAERVNRDSRWE</sequence>
<feature type="coiled-coil region" evidence="2">
    <location>
        <begin position="90"/>
        <end position="187"/>
    </location>
</feature>
<dbReference type="RefSeq" id="XP_069233362.1">
    <property type="nucleotide sequence ID" value="XM_069369675.1"/>
</dbReference>
<accession>A0AB34L283</accession>
<gene>
    <name evidence="5" type="ORF">WHR41_01069</name>
</gene>
<dbReference type="Proteomes" id="UP000803884">
    <property type="component" value="Unassembled WGS sequence"/>
</dbReference>
<feature type="compositionally biased region" description="Low complexity" evidence="3">
    <location>
        <begin position="47"/>
        <end position="60"/>
    </location>
</feature>
<evidence type="ECO:0000313" key="5">
    <source>
        <dbReference type="EMBL" id="KAL1590257.1"/>
    </source>
</evidence>
<dbReference type="AlphaFoldDB" id="A0AB34L283"/>
<evidence type="ECO:0000256" key="1">
    <source>
        <dbReference type="ARBA" id="ARBA00005331"/>
    </source>
</evidence>
<comment type="similarity">
    <text evidence="1">Belongs to the ATG16 family.</text>
</comment>
<evidence type="ECO:0000256" key="2">
    <source>
        <dbReference type="SAM" id="Coils"/>
    </source>
</evidence>
<dbReference type="CDD" id="cd22887">
    <property type="entry name" value="Atg16_CCD"/>
    <property type="match status" value="1"/>
</dbReference>
<evidence type="ECO:0000313" key="6">
    <source>
        <dbReference type="Proteomes" id="UP000803884"/>
    </source>
</evidence>
<reference evidence="5 6" key="1">
    <citation type="journal article" date="2020" name="Microbiol. Resour. Announc.">
        <title>Draft Genome Sequence of a Cladosporium Species Isolated from the Mesophotic Ascidian Didemnum maculosum.</title>
        <authorList>
            <person name="Gioti A."/>
            <person name="Siaperas R."/>
            <person name="Nikolaivits E."/>
            <person name="Le Goff G."/>
            <person name="Ouazzani J."/>
            <person name="Kotoulas G."/>
            <person name="Topakas E."/>
        </authorList>
    </citation>
    <scope>NUCLEOTIDE SEQUENCE [LARGE SCALE GENOMIC DNA]</scope>
    <source>
        <strain evidence="5 6">TM138-S3</strain>
    </source>
</reference>
<organism evidence="5 6">
    <name type="scientific">Cladosporium halotolerans</name>
    <dbReference type="NCBI Taxonomy" id="1052096"/>
    <lineage>
        <taxon>Eukaryota</taxon>
        <taxon>Fungi</taxon>
        <taxon>Dikarya</taxon>
        <taxon>Ascomycota</taxon>
        <taxon>Pezizomycotina</taxon>
        <taxon>Dothideomycetes</taxon>
        <taxon>Dothideomycetidae</taxon>
        <taxon>Cladosporiales</taxon>
        <taxon>Cladosporiaceae</taxon>
        <taxon>Cladosporium</taxon>
    </lineage>
</organism>
<dbReference type="EMBL" id="JAAQHG020000003">
    <property type="protein sequence ID" value="KAL1590257.1"/>
    <property type="molecule type" value="Genomic_DNA"/>
</dbReference>
<keyword evidence="6" id="KW-1185">Reference proteome</keyword>